<comment type="subunit">
    <text evidence="11">Component of the lipopolysaccharide transport and assembly complex. The LptBFG transporter is composed of two ATP-binding proteins (LptB) and two transmembrane proteins (LptF and LptG).</text>
</comment>
<keyword evidence="9 12" id="KW-1133">Transmembrane helix</keyword>
<keyword evidence="10 12" id="KW-0472">Membrane</keyword>
<evidence type="ECO:0000313" key="14">
    <source>
        <dbReference type="Proteomes" id="UP000245474"/>
    </source>
</evidence>
<evidence type="ECO:0000256" key="3">
    <source>
        <dbReference type="ARBA" id="ARBA00007725"/>
    </source>
</evidence>
<keyword evidence="5" id="KW-0813">Transport</keyword>
<keyword evidence="8 12" id="KW-0812">Transmembrane</keyword>
<reference evidence="13 14" key="1">
    <citation type="submission" date="2018-05" db="EMBL/GenBank/DDBJ databases">
        <title>Spiribacter halobius sp. nov., a moderately halophilic bacterium isolated from marine solar saltern.</title>
        <authorList>
            <person name="Zheng W.-S."/>
            <person name="Lu D.-C."/>
            <person name="Du Z.-J."/>
        </authorList>
    </citation>
    <scope>NUCLEOTIDE SEQUENCE [LARGE SCALE GENOMIC DNA]</scope>
    <source>
        <strain evidence="13 14">E85</strain>
    </source>
</reference>
<evidence type="ECO:0000256" key="7">
    <source>
        <dbReference type="ARBA" id="ARBA00022519"/>
    </source>
</evidence>
<feature type="transmembrane region" description="Helical" evidence="12">
    <location>
        <begin position="58"/>
        <end position="87"/>
    </location>
</feature>
<dbReference type="PANTHER" id="PTHR33529:SF7">
    <property type="entry name" value="LIPOPOLYSACCHARIDE EXPORT SYSTEM PERMEASE PROTEIN LPTF"/>
    <property type="match status" value="1"/>
</dbReference>
<evidence type="ECO:0000256" key="6">
    <source>
        <dbReference type="ARBA" id="ARBA00022475"/>
    </source>
</evidence>
<comment type="function">
    <text evidence="1">Part of the ABC transporter complex LptBFG involved in the translocation of lipopolysaccharide (LPS) from the inner membrane to the outer membrane.</text>
</comment>
<evidence type="ECO:0000256" key="11">
    <source>
        <dbReference type="ARBA" id="ARBA00026081"/>
    </source>
</evidence>
<evidence type="ECO:0000256" key="2">
    <source>
        <dbReference type="ARBA" id="ARBA00004429"/>
    </source>
</evidence>
<comment type="similarity">
    <text evidence="3">Belongs to the LptF/LptG family.</text>
</comment>
<evidence type="ECO:0000256" key="4">
    <source>
        <dbReference type="ARBA" id="ARBA00014213"/>
    </source>
</evidence>
<sequence>MPAGGLGRRMTRLSRYLVREVLTTWLAVTVVLVVVLLANRLARFMAEAASGEFPVDAIFALLGLKLVSNLGTLLPASFFLAVMLALGRLYRDSEMTALAGCGVGPARLYRALFALAIPLAVGVAAVSLVLGPTAERLADQTLAQARQDAQFQGVQPGRFLEVGGATVYVAAVDGSGRMQGVFARLPGPEGETVVVAEQASRRLDPEAGDDFLVLEDGHRYDGTPGQGAWRLMRFARHGLRIAEPEPVSLAASRDALPPTALLGGGLSAQAELQWRLSPPVMVLVLALAALPLARSAPRSGRYGRLVGAVLIYLLYFNLLYAAEDWMSDGFTPPVVGVWWVHAVALVLALGVMRWRLGPLRWRERSA</sequence>
<dbReference type="NCBIfam" id="TIGR04407">
    <property type="entry name" value="LptF_YjgP"/>
    <property type="match status" value="1"/>
</dbReference>
<gene>
    <name evidence="13" type="primary">lptF</name>
    <name evidence="13" type="ORF">DEM34_10600</name>
</gene>
<comment type="subcellular location">
    <subcellularLocation>
        <location evidence="2">Cell inner membrane</location>
        <topology evidence="2">Multi-pass membrane protein</topology>
    </subcellularLocation>
</comment>
<evidence type="ECO:0000256" key="9">
    <source>
        <dbReference type="ARBA" id="ARBA00022989"/>
    </source>
</evidence>
<dbReference type="Pfam" id="PF03739">
    <property type="entry name" value="LptF_LptG"/>
    <property type="match status" value="1"/>
</dbReference>
<protein>
    <recommendedName>
        <fullName evidence="4">Lipopolysaccharide export system permease protein LptF</fullName>
    </recommendedName>
</protein>
<dbReference type="GO" id="GO:0015920">
    <property type="term" value="P:lipopolysaccharide transport"/>
    <property type="evidence" value="ECO:0007669"/>
    <property type="project" value="TreeGrafter"/>
</dbReference>
<evidence type="ECO:0000256" key="12">
    <source>
        <dbReference type="SAM" id="Phobius"/>
    </source>
</evidence>
<dbReference type="GO" id="GO:0043190">
    <property type="term" value="C:ATP-binding cassette (ABC) transporter complex"/>
    <property type="evidence" value="ECO:0007669"/>
    <property type="project" value="InterPro"/>
</dbReference>
<evidence type="ECO:0000313" key="13">
    <source>
        <dbReference type="EMBL" id="PWG62811.1"/>
    </source>
</evidence>
<proteinExistence type="inferred from homology"/>
<comment type="caution">
    <text evidence="13">The sequence shown here is derived from an EMBL/GenBank/DDBJ whole genome shotgun (WGS) entry which is preliminary data.</text>
</comment>
<dbReference type="InterPro" id="IPR005495">
    <property type="entry name" value="LptG/LptF_permease"/>
</dbReference>
<evidence type="ECO:0000256" key="10">
    <source>
        <dbReference type="ARBA" id="ARBA00023136"/>
    </source>
</evidence>
<name>A0A2U2N0P8_9GAMM</name>
<evidence type="ECO:0000256" key="5">
    <source>
        <dbReference type="ARBA" id="ARBA00022448"/>
    </source>
</evidence>
<dbReference type="AlphaFoldDB" id="A0A2U2N0P8"/>
<keyword evidence="6" id="KW-1003">Cell membrane</keyword>
<dbReference type="EMBL" id="QFFI01000015">
    <property type="protein sequence ID" value="PWG62811.1"/>
    <property type="molecule type" value="Genomic_DNA"/>
</dbReference>
<organism evidence="13 14">
    <name type="scientific">Sediminicurvatus halobius</name>
    <dbReference type="NCBI Taxonomy" id="2182432"/>
    <lineage>
        <taxon>Bacteria</taxon>
        <taxon>Pseudomonadati</taxon>
        <taxon>Pseudomonadota</taxon>
        <taxon>Gammaproteobacteria</taxon>
        <taxon>Chromatiales</taxon>
        <taxon>Ectothiorhodospiraceae</taxon>
        <taxon>Sediminicurvatus</taxon>
    </lineage>
</organism>
<evidence type="ECO:0000256" key="8">
    <source>
        <dbReference type="ARBA" id="ARBA00022692"/>
    </source>
</evidence>
<dbReference type="PANTHER" id="PTHR33529">
    <property type="entry name" value="SLR0882 PROTEIN-RELATED"/>
    <property type="match status" value="1"/>
</dbReference>
<feature type="transmembrane region" description="Helical" evidence="12">
    <location>
        <begin position="334"/>
        <end position="354"/>
    </location>
</feature>
<dbReference type="InterPro" id="IPR030922">
    <property type="entry name" value="LptF"/>
</dbReference>
<feature type="transmembrane region" description="Helical" evidence="12">
    <location>
        <begin position="108"/>
        <end position="130"/>
    </location>
</feature>
<feature type="transmembrane region" description="Helical" evidence="12">
    <location>
        <begin position="276"/>
        <end position="293"/>
    </location>
</feature>
<dbReference type="Proteomes" id="UP000245474">
    <property type="component" value="Unassembled WGS sequence"/>
</dbReference>
<feature type="transmembrane region" description="Helical" evidence="12">
    <location>
        <begin position="305"/>
        <end position="322"/>
    </location>
</feature>
<evidence type="ECO:0000256" key="1">
    <source>
        <dbReference type="ARBA" id="ARBA00002265"/>
    </source>
</evidence>
<keyword evidence="14" id="KW-1185">Reference proteome</keyword>
<keyword evidence="7" id="KW-0997">Cell inner membrane</keyword>
<feature type="transmembrane region" description="Helical" evidence="12">
    <location>
        <begin position="21"/>
        <end position="38"/>
    </location>
</feature>
<dbReference type="GO" id="GO:0055085">
    <property type="term" value="P:transmembrane transport"/>
    <property type="evidence" value="ECO:0007669"/>
    <property type="project" value="InterPro"/>
</dbReference>
<accession>A0A2U2N0P8</accession>